<dbReference type="GO" id="GO:0003746">
    <property type="term" value="F:translation elongation factor activity"/>
    <property type="evidence" value="ECO:0007669"/>
    <property type="project" value="UniProtKB-KW"/>
</dbReference>
<dbReference type="PROSITE" id="PS00830">
    <property type="entry name" value="GREAB_2"/>
    <property type="match status" value="1"/>
</dbReference>
<dbReference type="InterPro" id="IPR001437">
    <property type="entry name" value="Tscrpt_elong_fac_GreA/B_C"/>
</dbReference>
<evidence type="ECO:0000256" key="1">
    <source>
        <dbReference type="ARBA" id="ARBA00008213"/>
    </source>
</evidence>
<gene>
    <name evidence="6" type="ORF">COT99_01385</name>
</gene>
<evidence type="ECO:0000313" key="7">
    <source>
        <dbReference type="Proteomes" id="UP000228626"/>
    </source>
</evidence>
<dbReference type="GO" id="GO:0032784">
    <property type="term" value="P:regulation of DNA-templated transcription elongation"/>
    <property type="evidence" value="ECO:0007669"/>
    <property type="project" value="InterPro"/>
</dbReference>
<dbReference type="GO" id="GO:0006354">
    <property type="term" value="P:DNA-templated transcription elongation"/>
    <property type="evidence" value="ECO:0007669"/>
    <property type="project" value="TreeGrafter"/>
</dbReference>
<dbReference type="Proteomes" id="UP000228626">
    <property type="component" value="Unassembled WGS sequence"/>
</dbReference>
<comment type="similarity">
    <text evidence="1">Belongs to the GreA/GreB family.</text>
</comment>
<sequence length="164" mass="18523">MRLPTRKSEKQNIQPVDLHITPEKFAELEVKLAQMKRARPRLAEEVRRLAELGDFSENVEYQIAKGKLRGLNRQIDETAYLINHAFIIKNSGREAVELGREVTVEVNGRRKIYRILGSAETDPARGIISHNSPIGAALLNRRAGESVAVRLKNGETVYKIIKIS</sequence>
<evidence type="ECO:0000259" key="5">
    <source>
        <dbReference type="Pfam" id="PF03449"/>
    </source>
</evidence>
<evidence type="ECO:0000259" key="4">
    <source>
        <dbReference type="Pfam" id="PF01272"/>
    </source>
</evidence>
<dbReference type="PANTHER" id="PTHR30437">
    <property type="entry name" value="TRANSCRIPTION ELONGATION FACTOR GREA"/>
    <property type="match status" value="1"/>
</dbReference>
<organism evidence="6 7">
    <name type="scientific">Candidatus Falkowbacteria bacterium CG10_big_fil_rev_8_21_14_0_10_43_10</name>
    <dbReference type="NCBI Taxonomy" id="1974567"/>
    <lineage>
        <taxon>Bacteria</taxon>
        <taxon>Candidatus Falkowiibacteriota</taxon>
    </lineage>
</organism>
<evidence type="ECO:0000256" key="2">
    <source>
        <dbReference type="ARBA" id="ARBA00023015"/>
    </source>
</evidence>
<dbReference type="AlphaFoldDB" id="A0A2H0V2K3"/>
<dbReference type="EMBL" id="PFAR01000017">
    <property type="protein sequence ID" value="PIR93316.1"/>
    <property type="molecule type" value="Genomic_DNA"/>
</dbReference>
<keyword evidence="2" id="KW-0805">Transcription regulation</keyword>
<dbReference type="InterPro" id="IPR018151">
    <property type="entry name" value="TF_GreA/GreB_CS"/>
</dbReference>
<proteinExistence type="inferred from homology"/>
<dbReference type="Gene3D" id="1.10.287.180">
    <property type="entry name" value="Transcription elongation factor, GreA/GreB, N-terminal domain"/>
    <property type="match status" value="1"/>
</dbReference>
<protein>
    <submittedName>
        <fullName evidence="6">Transcription elongation factor GreA</fullName>
    </submittedName>
</protein>
<comment type="caution">
    <text evidence="6">The sequence shown here is derived from an EMBL/GenBank/DDBJ whole genome shotgun (WGS) entry which is preliminary data.</text>
</comment>
<dbReference type="InterPro" id="IPR036953">
    <property type="entry name" value="GreA/GreB_C_sf"/>
</dbReference>
<dbReference type="PANTHER" id="PTHR30437:SF4">
    <property type="entry name" value="TRANSCRIPTION ELONGATION FACTOR GREA"/>
    <property type="match status" value="1"/>
</dbReference>
<dbReference type="Pfam" id="PF01272">
    <property type="entry name" value="GreA_GreB"/>
    <property type="match status" value="1"/>
</dbReference>
<dbReference type="Gene3D" id="3.10.50.30">
    <property type="entry name" value="Transcription elongation factor, GreA/GreB, C-terminal domain"/>
    <property type="match status" value="1"/>
</dbReference>
<dbReference type="PIRSF" id="PIRSF006092">
    <property type="entry name" value="GreA_GreB"/>
    <property type="match status" value="1"/>
</dbReference>
<dbReference type="InterPro" id="IPR022691">
    <property type="entry name" value="Tscrpt_elong_fac_GreA/B_N"/>
</dbReference>
<evidence type="ECO:0000256" key="3">
    <source>
        <dbReference type="ARBA" id="ARBA00023163"/>
    </source>
</evidence>
<keyword evidence="3" id="KW-0804">Transcription</keyword>
<reference evidence="7" key="1">
    <citation type="submission" date="2017-09" db="EMBL/GenBank/DDBJ databases">
        <title>Depth-based differentiation of microbial function through sediment-hosted aquifers and enrichment of novel symbionts in the deep terrestrial subsurface.</title>
        <authorList>
            <person name="Probst A.J."/>
            <person name="Ladd B."/>
            <person name="Jarett J.K."/>
            <person name="Geller-Mcgrath D.E."/>
            <person name="Sieber C.M.K."/>
            <person name="Emerson J.B."/>
            <person name="Anantharaman K."/>
            <person name="Thomas B.C."/>
            <person name="Malmstrom R."/>
            <person name="Stieglmeier M."/>
            <person name="Klingl A."/>
            <person name="Woyke T."/>
            <person name="Ryan C.M."/>
            <person name="Banfield J.F."/>
        </authorList>
    </citation>
    <scope>NUCLEOTIDE SEQUENCE [LARGE SCALE GENOMIC DNA]</scope>
</reference>
<feature type="domain" description="Transcription elongation factor GreA/GreB C-terminal" evidence="4">
    <location>
        <begin position="94"/>
        <end position="164"/>
    </location>
</feature>
<feature type="domain" description="Transcription elongation factor GreA/GreB N-terminal" evidence="5">
    <location>
        <begin position="20"/>
        <end position="85"/>
    </location>
</feature>
<keyword evidence="6" id="KW-0251">Elongation factor</keyword>
<name>A0A2H0V2K3_9BACT</name>
<dbReference type="InterPro" id="IPR036805">
    <property type="entry name" value="Tscrpt_elong_fac_GreA/B_N_sf"/>
</dbReference>
<evidence type="ECO:0000313" key="6">
    <source>
        <dbReference type="EMBL" id="PIR93316.1"/>
    </source>
</evidence>
<accession>A0A2H0V2K3</accession>
<keyword evidence="6" id="KW-0648">Protein biosynthesis</keyword>
<dbReference type="SUPFAM" id="SSF46557">
    <property type="entry name" value="GreA transcript cleavage protein, N-terminal domain"/>
    <property type="match status" value="1"/>
</dbReference>
<dbReference type="GO" id="GO:0070063">
    <property type="term" value="F:RNA polymerase binding"/>
    <property type="evidence" value="ECO:0007669"/>
    <property type="project" value="InterPro"/>
</dbReference>
<dbReference type="Pfam" id="PF03449">
    <property type="entry name" value="GreA_GreB_N"/>
    <property type="match status" value="1"/>
</dbReference>
<dbReference type="InterPro" id="IPR023459">
    <property type="entry name" value="Tscrpt_elong_fac_GreA/B_fam"/>
</dbReference>
<dbReference type="GO" id="GO:0003677">
    <property type="term" value="F:DNA binding"/>
    <property type="evidence" value="ECO:0007669"/>
    <property type="project" value="InterPro"/>
</dbReference>
<dbReference type="SUPFAM" id="SSF54534">
    <property type="entry name" value="FKBP-like"/>
    <property type="match status" value="1"/>
</dbReference>